<protein>
    <submittedName>
        <fullName evidence="1">Uncharacterized protein</fullName>
    </submittedName>
</protein>
<accession>A0ACB8WTQ5</accession>
<evidence type="ECO:0000313" key="1">
    <source>
        <dbReference type="EMBL" id="KAI3370813.1"/>
    </source>
</evidence>
<sequence>MSLGWPGNASGSPPEELEEVSGAVTGELKSPLPLFPTTSEPAQRWIRCSSSSLQSALPGEQRTVCVGMPRLLTSPAQGVDGRRTTYFSSSQESGVVFNVQAWKGSKEIRGNLSPLMQSLQQKEADLVVGAYESKDEIAEHV</sequence>
<proteinExistence type="predicted"/>
<reference evidence="1" key="1">
    <citation type="submission" date="2022-04" db="EMBL/GenBank/DDBJ databases">
        <title>Jade perch genome.</title>
        <authorList>
            <person name="Chao B."/>
        </authorList>
    </citation>
    <scope>NUCLEOTIDE SEQUENCE</scope>
    <source>
        <strain evidence="1">CB-2022</strain>
    </source>
</reference>
<comment type="caution">
    <text evidence="1">The sequence shown here is derived from an EMBL/GenBank/DDBJ whole genome shotgun (WGS) entry which is preliminary data.</text>
</comment>
<organism evidence="1 2">
    <name type="scientific">Scortum barcoo</name>
    <name type="common">barcoo grunter</name>
    <dbReference type="NCBI Taxonomy" id="214431"/>
    <lineage>
        <taxon>Eukaryota</taxon>
        <taxon>Metazoa</taxon>
        <taxon>Chordata</taxon>
        <taxon>Craniata</taxon>
        <taxon>Vertebrata</taxon>
        <taxon>Euteleostomi</taxon>
        <taxon>Actinopterygii</taxon>
        <taxon>Neopterygii</taxon>
        <taxon>Teleostei</taxon>
        <taxon>Neoteleostei</taxon>
        <taxon>Acanthomorphata</taxon>
        <taxon>Eupercaria</taxon>
        <taxon>Centrarchiformes</taxon>
        <taxon>Terapontoidei</taxon>
        <taxon>Terapontidae</taxon>
        <taxon>Scortum</taxon>
    </lineage>
</organism>
<evidence type="ECO:0000313" key="2">
    <source>
        <dbReference type="Proteomes" id="UP000831701"/>
    </source>
</evidence>
<name>A0ACB8WTQ5_9TELE</name>
<dbReference type="EMBL" id="CM041536">
    <property type="protein sequence ID" value="KAI3370813.1"/>
    <property type="molecule type" value="Genomic_DNA"/>
</dbReference>
<keyword evidence="2" id="KW-1185">Reference proteome</keyword>
<gene>
    <name evidence="1" type="ORF">L3Q82_007339</name>
</gene>
<dbReference type="Proteomes" id="UP000831701">
    <property type="component" value="Chromosome 6"/>
</dbReference>